<dbReference type="Proteomes" id="UP001595721">
    <property type="component" value="Unassembled WGS sequence"/>
</dbReference>
<dbReference type="RefSeq" id="WP_377745587.1">
    <property type="nucleotide sequence ID" value="NZ_JBHRXJ010000012.1"/>
</dbReference>
<gene>
    <name evidence="2" type="ORF">ACFOMH_15475</name>
</gene>
<name>A0ABV7R8S5_9RHOB</name>
<evidence type="ECO:0000313" key="3">
    <source>
        <dbReference type="Proteomes" id="UP001595721"/>
    </source>
</evidence>
<reference evidence="3" key="1">
    <citation type="journal article" date="2019" name="Int. J. Syst. Evol. Microbiol.">
        <title>The Global Catalogue of Microorganisms (GCM) 10K type strain sequencing project: providing services to taxonomists for standard genome sequencing and annotation.</title>
        <authorList>
            <consortium name="The Broad Institute Genomics Platform"/>
            <consortium name="The Broad Institute Genome Sequencing Center for Infectious Disease"/>
            <person name="Wu L."/>
            <person name="Ma J."/>
        </authorList>
    </citation>
    <scope>NUCLEOTIDE SEQUENCE [LARGE SCALE GENOMIC DNA]</scope>
    <source>
        <strain evidence="3">KCTC 42899</strain>
    </source>
</reference>
<dbReference type="Pfam" id="PF00459">
    <property type="entry name" value="Inositol_P"/>
    <property type="match status" value="1"/>
</dbReference>
<organism evidence="2 3">
    <name type="scientific">Paracoccus mangrovi</name>
    <dbReference type="NCBI Taxonomy" id="1715645"/>
    <lineage>
        <taxon>Bacteria</taxon>
        <taxon>Pseudomonadati</taxon>
        <taxon>Pseudomonadota</taxon>
        <taxon>Alphaproteobacteria</taxon>
        <taxon>Rhodobacterales</taxon>
        <taxon>Paracoccaceae</taxon>
        <taxon>Paracoccus</taxon>
    </lineage>
</organism>
<dbReference type="Gene3D" id="3.30.540.10">
    <property type="entry name" value="Fructose-1,6-Bisphosphatase, subunit A, domain 1"/>
    <property type="match status" value="1"/>
</dbReference>
<dbReference type="SUPFAM" id="SSF56655">
    <property type="entry name" value="Carbohydrate phosphatase"/>
    <property type="match status" value="1"/>
</dbReference>
<accession>A0ABV7R8S5</accession>
<evidence type="ECO:0000256" key="1">
    <source>
        <dbReference type="ARBA" id="ARBA00009759"/>
    </source>
</evidence>
<dbReference type="PRINTS" id="PR00377">
    <property type="entry name" value="IMPHPHTASES"/>
</dbReference>
<dbReference type="PANTHER" id="PTHR20854:SF4">
    <property type="entry name" value="INOSITOL-1-MONOPHOSPHATASE-RELATED"/>
    <property type="match status" value="1"/>
</dbReference>
<dbReference type="EMBL" id="JBHRXJ010000012">
    <property type="protein sequence ID" value="MFC3529577.1"/>
    <property type="molecule type" value="Genomic_DNA"/>
</dbReference>
<dbReference type="PANTHER" id="PTHR20854">
    <property type="entry name" value="INOSITOL MONOPHOSPHATASE"/>
    <property type="match status" value="1"/>
</dbReference>
<sequence>MTIDLNSRLATAEAIARQAGKLALDYFRKRDQLDIQTKRSLSDMVSEADRETETLIRAALSEAYPEDAQLGEEHGLSDGVSGLTWVIDPIDGTAPYLMGMPGWCVSIGLMDADGPLLGAIYAPVLDEMYLGLRGQGATLNGRPIRVTGRFTLETGLLGLGGNDKVPAARMGQLVGDLAGQGIAWTRYGSGALMLAFVAAGRLTGYVEARMSIWDCLAAYAIIRAAGGRTGPLPPAGAMLDSFPVLGAIPAAFDRLHELTRFDAPDWRL</sequence>
<evidence type="ECO:0000313" key="2">
    <source>
        <dbReference type="EMBL" id="MFC3529577.1"/>
    </source>
</evidence>
<comment type="similarity">
    <text evidence="1">Belongs to the inositol monophosphatase superfamily.</text>
</comment>
<dbReference type="Gene3D" id="3.40.190.80">
    <property type="match status" value="1"/>
</dbReference>
<keyword evidence="3" id="KW-1185">Reference proteome</keyword>
<protein>
    <submittedName>
        <fullName evidence="2">Inositol monophosphatase family protein</fullName>
    </submittedName>
</protein>
<comment type="caution">
    <text evidence="2">The sequence shown here is derived from an EMBL/GenBank/DDBJ whole genome shotgun (WGS) entry which is preliminary data.</text>
</comment>
<proteinExistence type="inferred from homology"/>
<dbReference type="InterPro" id="IPR000760">
    <property type="entry name" value="Inositol_monophosphatase-like"/>
</dbReference>